<keyword evidence="11" id="KW-1185">Reference proteome</keyword>
<organism evidence="10 11">
    <name type="scientific">Elstera cyanobacteriorum</name>
    <dbReference type="NCBI Taxonomy" id="2022747"/>
    <lineage>
        <taxon>Bacteria</taxon>
        <taxon>Pseudomonadati</taxon>
        <taxon>Pseudomonadota</taxon>
        <taxon>Alphaproteobacteria</taxon>
        <taxon>Rhodospirillales</taxon>
        <taxon>Rhodospirillaceae</taxon>
        <taxon>Elstera</taxon>
    </lineage>
</organism>
<feature type="transmembrane region" description="Helical" evidence="7">
    <location>
        <begin position="37"/>
        <end position="56"/>
    </location>
</feature>
<evidence type="ECO:0000259" key="8">
    <source>
        <dbReference type="PROSITE" id="PS50111"/>
    </source>
</evidence>
<dbReference type="RefSeq" id="WP_094408105.1">
    <property type="nucleotide sequence ID" value="NZ_BMJZ01000006.1"/>
</dbReference>
<dbReference type="GO" id="GO:0007165">
    <property type="term" value="P:signal transduction"/>
    <property type="evidence" value="ECO:0007669"/>
    <property type="project" value="UniProtKB-KW"/>
</dbReference>
<comment type="caution">
    <text evidence="10">The sequence shown here is derived from an EMBL/GenBank/DDBJ whole genome shotgun (WGS) entry which is preliminary data.</text>
</comment>
<dbReference type="Gene3D" id="1.10.287.950">
    <property type="entry name" value="Methyl-accepting chemotaxis protein"/>
    <property type="match status" value="1"/>
</dbReference>
<evidence type="ECO:0000256" key="5">
    <source>
        <dbReference type="PROSITE-ProRule" id="PRU00284"/>
    </source>
</evidence>
<gene>
    <name evidence="10" type="ORF">CHR90_06060</name>
</gene>
<comment type="similarity">
    <text evidence="4">Belongs to the methyl-accepting chemotaxis (MCP) protein family.</text>
</comment>
<dbReference type="GO" id="GO:0005886">
    <property type="term" value="C:plasma membrane"/>
    <property type="evidence" value="ECO:0007669"/>
    <property type="project" value="UniProtKB-SubCell"/>
</dbReference>
<dbReference type="SMART" id="SM00283">
    <property type="entry name" value="MA"/>
    <property type="match status" value="1"/>
</dbReference>
<evidence type="ECO:0000256" key="2">
    <source>
        <dbReference type="ARBA" id="ARBA00022519"/>
    </source>
</evidence>
<dbReference type="Pfam" id="PF00015">
    <property type="entry name" value="MCPsignal"/>
    <property type="match status" value="1"/>
</dbReference>
<keyword evidence="6" id="KW-0175">Coiled coil</keyword>
<reference evidence="10 11" key="1">
    <citation type="submission" date="2017-07" db="EMBL/GenBank/DDBJ databases">
        <title>Elstera cyanobacteriorum sp. nov., a novel bacterium isolated from cyanobacterial aggregates in a eutrophic lake.</title>
        <authorList>
            <person name="Cai H."/>
        </authorList>
    </citation>
    <scope>NUCLEOTIDE SEQUENCE [LARGE SCALE GENOMIC DNA]</scope>
    <source>
        <strain evidence="10 11">TH019</strain>
    </source>
</reference>
<dbReference type="Proteomes" id="UP000216361">
    <property type="component" value="Unassembled WGS sequence"/>
</dbReference>
<dbReference type="PROSITE" id="PS50111">
    <property type="entry name" value="CHEMOTAXIS_TRANSDUC_2"/>
    <property type="match status" value="1"/>
</dbReference>
<feature type="transmembrane region" description="Helical" evidence="7">
    <location>
        <begin position="120"/>
        <end position="138"/>
    </location>
</feature>
<name>A0A255XRR1_9PROT</name>
<feature type="transmembrane region" description="Helical" evidence="7">
    <location>
        <begin position="12"/>
        <end position="31"/>
    </location>
</feature>
<dbReference type="InterPro" id="IPR004089">
    <property type="entry name" value="MCPsignal_dom"/>
</dbReference>
<dbReference type="PROSITE" id="PS50192">
    <property type="entry name" value="T_SNARE"/>
    <property type="match status" value="1"/>
</dbReference>
<evidence type="ECO:0000313" key="11">
    <source>
        <dbReference type="Proteomes" id="UP000216361"/>
    </source>
</evidence>
<evidence type="ECO:0000256" key="7">
    <source>
        <dbReference type="SAM" id="Phobius"/>
    </source>
</evidence>
<keyword evidence="2" id="KW-0997">Cell inner membrane</keyword>
<dbReference type="EMBL" id="NOXS01000030">
    <property type="protein sequence ID" value="OYQ19686.1"/>
    <property type="molecule type" value="Genomic_DNA"/>
</dbReference>
<evidence type="ECO:0008006" key="12">
    <source>
        <dbReference type="Google" id="ProtNLM"/>
    </source>
</evidence>
<keyword evidence="7" id="KW-1133">Transmembrane helix</keyword>
<proteinExistence type="inferred from homology"/>
<evidence type="ECO:0000259" key="9">
    <source>
        <dbReference type="PROSITE" id="PS50192"/>
    </source>
</evidence>
<feature type="domain" description="T-SNARE coiled-coil homology" evidence="9">
    <location>
        <begin position="381"/>
        <end position="443"/>
    </location>
</feature>
<dbReference type="AlphaFoldDB" id="A0A255XRR1"/>
<feature type="domain" description="Methyl-accepting transducer" evidence="8">
    <location>
        <begin position="212"/>
        <end position="455"/>
    </location>
</feature>
<dbReference type="InterPro" id="IPR000727">
    <property type="entry name" value="T_SNARE_dom"/>
</dbReference>
<accession>A0A255XRR1</accession>
<feature type="coiled-coil region" evidence="6">
    <location>
        <begin position="173"/>
        <end position="212"/>
    </location>
</feature>
<evidence type="ECO:0000256" key="4">
    <source>
        <dbReference type="ARBA" id="ARBA00029447"/>
    </source>
</evidence>
<dbReference type="OrthoDB" id="354287at2"/>
<evidence type="ECO:0000256" key="3">
    <source>
        <dbReference type="ARBA" id="ARBA00023224"/>
    </source>
</evidence>
<keyword evidence="3 5" id="KW-0807">Transducer</keyword>
<evidence type="ECO:0000256" key="6">
    <source>
        <dbReference type="SAM" id="Coils"/>
    </source>
</evidence>
<evidence type="ECO:0000313" key="10">
    <source>
        <dbReference type="EMBL" id="OYQ19686.1"/>
    </source>
</evidence>
<feature type="transmembrane region" description="Helical" evidence="7">
    <location>
        <begin position="144"/>
        <end position="166"/>
    </location>
</feature>
<keyword evidence="2" id="KW-1003">Cell membrane</keyword>
<keyword evidence="7" id="KW-0812">Transmembrane</keyword>
<sequence length="489" mass="51103">MDELVRLRHTMAAVLVGFIALHVPVVVLTVWLRGGDLLAPSLISVALSGASVAAWAANRAALSTRMTLAAALIGQVSLMVYALAGHPWQADMHMYYFAAIAILATFCDGRVVLMGAAVTAVHHLILNFVFPAAVFAGGSDLARVILHAVIVVLETGALVWLCWMLGKTLVLSAKTLEQLEEKTKAEAAQADRQRARDEAQEAKERAARLKMAEQFEARVGQIARRLAEQATVMQKSATTLATSVGHVADASQGVTHSSAAANEGAIAAAAATQQIHQSIHEIGAKIDETAAAAQQAVRSAEETGTRVQQLAEAADKIGEVIRLIQDIAAQTNLLALNATIEAARAGDAGKGFAVVASEVKQLATQTARATEDIQRQVSAIQSETDEAVESILRIGHAITDINTLAGSVAVAVHQQDAVTGDLAGRVDLVAQEVASATGAITAISGDTRAARQVADTLLGVAKTLSEQTEKLRGDVDAFLGDVRADAQAA</sequence>
<dbReference type="PANTHER" id="PTHR32089">
    <property type="entry name" value="METHYL-ACCEPTING CHEMOTAXIS PROTEIN MCPB"/>
    <property type="match status" value="1"/>
</dbReference>
<keyword evidence="7" id="KW-0472">Membrane</keyword>
<protein>
    <recommendedName>
        <fullName evidence="12">Methyl-accepting transducer domain-containing protein</fullName>
    </recommendedName>
</protein>
<dbReference type="PANTHER" id="PTHR32089:SF112">
    <property type="entry name" value="LYSOZYME-LIKE PROTEIN-RELATED"/>
    <property type="match status" value="1"/>
</dbReference>
<comment type="subcellular location">
    <subcellularLocation>
        <location evidence="1">Cell inner membrane</location>
        <topology evidence="1">Multi-pass membrane protein</topology>
    </subcellularLocation>
</comment>
<dbReference type="SUPFAM" id="SSF58104">
    <property type="entry name" value="Methyl-accepting chemotaxis protein (MCP) signaling domain"/>
    <property type="match status" value="1"/>
</dbReference>
<feature type="transmembrane region" description="Helical" evidence="7">
    <location>
        <begin position="68"/>
        <end position="88"/>
    </location>
</feature>
<evidence type="ECO:0000256" key="1">
    <source>
        <dbReference type="ARBA" id="ARBA00004429"/>
    </source>
</evidence>